<evidence type="ECO:0000313" key="2">
    <source>
        <dbReference type="EMBL" id="GGR13195.1"/>
    </source>
</evidence>
<evidence type="ECO:0000259" key="1">
    <source>
        <dbReference type="Pfam" id="PF03235"/>
    </source>
</evidence>
<accession>A0A918C9X7</accession>
<dbReference type="InterPro" id="IPR004919">
    <property type="entry name" value="GmrSD_N"/>
</dbReference>
<evidence type="ECO:0000313" key="3">
    <source>
        <dbReference type="Proteomes" id="UP000603865"/>
    </source>
</evidence>
<protein>
    <recommendedName>
        <fullName evidence="1">GmrSD restriction endonucleases N-terminal domain-containing protein</fullName>
    </recommendedName>
</protein>
<feature type="domain" description="GmrSD restriction endonucleases N-terminal" evidence="1">
    <location>
        <begin position="49"/>
        <end position="139"/>
    </location>
</feature>
<dbReference type="Pfam" id="PF03235">
    <property type="entry name" value="GmrSD_N"/>
    <property type="match status" value="1"/>
</dbReference>
<sequence length="183" mass="20847">MVMPARVIYGNAGNRPLEQLLLDAANYQQDLLRPAQERLFLPGEYVFGYRLPTWQRPAVWRAAQQIRLIESCFLGFDIGRFLVTESHTLALDGLLLDGQQRLLAIRSYLQGEITVFGARFQELTERDRRRFLDTLLPTARLNADQLSEAVLIDLYVRLNYGGTAHTAAQHPFMVAKLIGDNET</sequence>
<reference evidence="2" key="2">
    <citation type="submission" date="2020-09" db="EMBL/GenBank/DDBJ databases">
        <authorList>
            <person name="Sun Q."/>
            <person name="Ohkuma M."/>
        </authorList>
    </citation>
    <scope>NUCLEOTIDE SEQUENCE</scope>
    <source>
        <strain evidence="2">JCM 31311</strain>
    </source>
</reference>
<dbReference type="PANTHER" id="PTHR39639">
    <property type="entry name" value="CHROMOSOME 16, WHOLE GENOME SHOTGUN SEQUENCE"/>
    <property type="match status" value="1"/>
</dbReference>
<dbReference type="PANTHER" id="PTHR39639:SF1">
    <property type="entry name" value="DUF262 DOMAIN-CONTAINING PROTEIN"/>
    <property type="match status" value="1"/>
</dbReference>
<name>A0A918C9X7_9DEIO</name>
<gene>
    <name evidence="2" type="ORF">GCM10008957_27690</name>
</gene>
<dbReference type="AlphaFoldDB" id="A0A918C9X7"/>
<reference evidence="2" key="1">
    <citation type="journal article" date="2014" name="Int. J. Syst. Evol. Microbiol.">
        <title>Complete genome sequence of Corynebacterium casei LMG S-19264T (=DSM 44701T), isolated from a smear-ripened cheese.</title>
        <authorList>
            <consortium name="US DOE Joint Genome Institute (JGI-PGF)"/>
            <person name="Walter F."/>
            <person name="Albersmeier A."/>
            <person name="Kalinowski J."/>
            <person name="Ruckert C."/>
        </authorList>
    </citation>
    <scope>NUCLEOTIDE SEQUENCE</scope>
    <source>
        <strain evidence="2">JCM 31311</strain>
    </source>
</reference>
<dbReference type="Proteomes" id="UP000603865">
    <property type="component" value="Unassembled WGS sequence"/>
</dbReference>
<organism evidence="2 3">
    <name type="scientific">Deinococcus ruber</name>
    <dbReference type="NCBI Taxonomy" id="1848197"/>
    <lineage>
        <taxon>Bacteria</taxon>
        <taxon>Thermotogati</taxon>
        <taxon>Deinococcota</taxon>
        <taxon>Deinococci</taxon>
        <taxon>Deinococcales</taxon>
        <taxon>Deinococcaceae</taxon>
        <taxon>Deinococcus</taxon>
    </lineage>
</organism>
<proteinExistence type="predicted"/>
<keyword evidence="3" id="KW-1185">Reference proteome</keyword>
<comment type="caution">
    <text evidence="2">The sequence shown here is derived from an EMBL/GenBank/DDBJ whole genome shotgun (WGS) entry which is preliminary data.</text>
</comment>
<dbReference type="EMBL" id="BMQL01000015">
    <property type="protein sequence ID" value="GGR13195.1"/>
    <property type="molecule type" value="Genomic_DNA"/>
</dbReference>